<proteinExistence type="predicted"/>
<dbReference type="InterPro" id="IPR026444">
    <property type="entry name" value="Secre_tail"/>
</dbReference>
<dbReference type="STRING" id="369401.SAMN05428642_101572"/>
<dbReference type="RefSeq" id="WP_072400234.1">
    <property type="nucleotide sequence ID" value="NZ_FPKV01000001.1"/>
</dbReference>
<dbReference type="EMBL" id="FPKV01000001">
    <property type="protein sequence ID" value="SFZ89805.1"/>
    <property type="molecule type" value="Genomic_DNA"/>
</dbReference>
<dbReference type="GO" id="GO:0005509">
    <property type="term" value="F:calcium ion binding"/>
    <property type="evidence" value="ECO:0007669"/>
    <property type="project" value="InterPro"/>
</dbReference>
<feature type="transmembrane region" description="Helical" evidence="4">
    <location>
        <begin position="7"/>
        <end position="26"/>
    </location>
</feature>
<evidence type="ECO:0000313" key="6">
    <source>
        <dbReference type="EMBL" id="SFZ89805.1"/>
    </source>
</evidence>
<reference evidence="6 7" key="1">
    <citation type="submission" date="2016-10" db="EMBL/GenBank/DDBJ databases">
        <authorList>
            <person name="de Groot N.N."/>
        </authorList>
    </citation>
    <scope>NUCLEOTIDE SEQUENCE [LARGE SCALE GENOMIC DNA]</scope>
    <source>
        <strain evidence="6 7">DSM 18180</strain>
    </source>
</reference>
<dbReference type="Gene3D" id="4.10.1080.10">
    <property type="entry name" value="TSP type-3 repeat"/>
    <property type="match status" value="1"/>
</dbReference>
<dbReference type="GO" id="GO:0005975">
    <property type="term" value="P:carbohydrate metabolic process"/>
    <property type="evidence" value="ECO:0007669"/>
    <property type="project" value="UniProtKB-ARBA"/>
</dbReference>
<feature type="region of interest" description="Disordered" evidence="3">
    <location>
        <begin position="1433"/>
        <end position="1462"/>
    </location>
</feature>
<sequence>MKSTCAIPYYGVLLFFVFEFLSITSLNAQYCVPSNINTYNTNYISKVKFGSINNSSSGVTGGYTYYSSISPMDVIAGETINGTVSVTIDGWNTNTSAVVVWMNFNTNDNDDFEDSGEKFLFTFQDSKNKGGDKKVNVPISILVPETAQAGDARMRIGFIDATSGFTSCNYNYKTGEVEDYNINFISEGSSTPQPDLEDGEPSFCVPINIGTYNTNYISNVAFKSVNNSSSKVTGSYTSYSSLPEIDINVGETITGDVTITLDGWNNEVNTLAVWMNFNEASDDDFEDIGERFLFTVVDNNNTSGNKTINVPITIPVPSSAQSGSSIMRVGFVSGSDTDFTSCDFKYKAGEIEDYKIAFSSAKSASSIALSLDNDSDGIDDDVDLDDDNDGILDEQEDNILSYGGFEFLPVPNNGNNQGGQGVNSSTILPWVVIPGGLGSGGTANIVQVNGDVYNYGNGGPPFDADPNTNFVGFSQHYLDLNGNADVYQSFKITSTTDITYSGYFSPRDNSNSATAKLAIYSGTGNNNTGATLVTDTGTIAIPVQNGSSKATPWTLVQGTVTLSPGIYSFVITMSDFGNFDQGSVKATNSHLDNDGDGIANLFDLDSDNDGIFDADEAGHGQSNTNGVVSNVVGADGIPDAVQISADIGTVNYVVSESLEDSDFVLNYLDIDSDGDGIPDNVEAQKTDGYIAPSGYGALMADSNNNGIDDNYESVLNTIEDTDGDGIPDYLDLDSDNDGVPDIEENGMTNSSINVDDDNDGLSNTFETNGSNDSVWDVNEDIENPMDLSVLPDTDRDLSSGGDLDYRDSFNINPPANASIYFDGGDDYLTRPSFINGLNDVTVMAWVKSDSGNSTNMVILGEDVGCQLSLNNGNRPAFTIKPLGMSIKQAGNSPSITINYDEWHHLAGTYSSATGLIRLYVDGDLVDTFNILLAGAPIESRSDANNTFEIGRFSNSLTDDKYFKGDIDEVRVFDIALTDSQIQKTVYQEIENNLGNVKGTIVAKDIEDTATNNPVSWDNLIAYYPMKDILKNITSDYSSYNRTINLMNIEVVEEQTAPLPYVTTNSGSWVSSSTWLYGNVWDIGNTATNKDWSIVKISSDVTASHDIITSGLIIDSGNTLTIQGDHLVENNWYFELNGTLDLLADSQLIQTINSDLVTSAEGEILRRQEGTASAYWYNYWGSPVGVKGATSLINNNATTNNINNSDFSLNMLKDDLGLDFQFTSNFTGNGSISTYWLYSYINGLTYWDWAQINTSAGLSPGVGYTQKGTGIPASEQQYIFEGKPNNGTILVSVKDKGGLGSIPNVSKTEFLLGNPYASALNIHKFIIDNQGVIDGTIQLWQQWSGSSHNLNEYNGGYAQVNLLSYVRAYQFVGIDGINLGALDGTIVPSKYLPVGQGFITEIIADGNVEFNNDQRVFIKEADADGSFYNGSVFSKSSNSKSSKGTASKESTTNEEKDSMQKIRLDFSSVSGPATRRELVLGFSDYTSDAYDYGYDARCTESNNNDMNLNLKGENMNMQAYSEITADKAVPLNFKSSGNNTFEIRISELDNIAEDQEIYLRDNLTGTYFDLTQETAYSFTSAQGKFNERFEIVFQSEQKTLSTEESLATANYMYYQNTTKTFYAKKLNSEVKNLALINMRGQRIMELENVSTQSLENGIRFDNMATGAYVVCLRTASNEVLTKKVIIK</sequence>
<dbReference type="Gene3D" id="2.60.120.200">
    <property type="match status" value="1"/>
</dbReference>
<dbReference type="SMART" id="SM00560">
    <property type="entry name" value="LamGL"/>
    <property type="match status" value="1"/>
</dbReference>
<dbReference type="SUPFAM" id="SSF103647">
    <property type="entry name" value="TSP type-3 repeat"/>
    <property type="match status" value="1"/>
</dbReference>
<keyword evidence="1" id="KW-0732">Signal</keyword>
<name>A0A1K2IBL3_9FLAO</name>
<dbReference type="Pfam" id="PF13385">
    <property type="entry name" value="Laminin_G_3"/>
    <property type="match status" value="1"/>
</dbReference>
<evidence type="ECO:0000259" key="5">
    <source>
        <dbReference type="SMART" id="SM00560"/>
    </source>
</evidence>
<dbReference type="InterPro" id="IPR013320">
    <property type="entry name" value="ConA-like_dom_sf"/>
</dbReference>
<protein>
    <submittedName>
        <fullName evidence="6">Concanavalin A-like lectin/glucanases superfamily protein</fullName>
    </submittedName>
</protein>
<dbReference type="GO" id="GO:0004553">
    <property type="term" value="F:hydrolase activity, hydrolyzing O-glycosyl compounds"/>
    <property type="evidence" value="ECO:0007669"/>
    <property type="project" value="UniProtKB-ARBA"/>
</dbReference>
<keyword evidence="4" id="KW-1133">Transmembrane helix</keyword>
<dbReference type="OrthoDB" id="2582440at2"/>
<evidence type="ECO:0000256" key="3">
    <source>
        <dbReference type="SAM" id="MobiDB-lite"/>
    </source>
</evidence>
<dbReference type="InterPro" id="IPR045474">
    <property type="entry name" value="GEVED"/>
</dbReference>
<dbReference type="GO" id="GO:0030246">
    <property type="term" value="F:carbohydrate binding"/>
    <property type="evidence" value="ECO:0007669"/>
    <property type="project" value="UniProtKB-KW"/>
</dbReference>
<keyword evidence="6" id="KW-0430">Lectin</keyword>
<keyword evidence="4" id="KW-0812">Transmembrane</keyword>
<evidence type="ECO:0000256" key="2">
    <source>
        <dbReference type="ARBA" id="ARBA00023157"/>
    </source>
</evidence>
<feature type="domain" description="LamG-like jellyroll fold" evidence="5">
    <location>
        <begin position="838"/>
        <end position="979"/>
    </location>
</feature>
<accession>A0A1K2IBL3</accession>
<dbReference type="NCBIfam" id="TIGR04183">
    <property type="entry name" value="Por_Secre_tail"/>
    <property type="match status" value="1"/>
</dbReference>
<organism evidence="6 7">
    <name type="scientific">Flaviramulus basaltis</name>
    <dbReference type="NCBI Taxonomy" id="369401"/>
    <lineage>
        <taxon>Bacteria</taxon>
        <taxon>Pseudomonadati</taxon>
        <taxon>Bacteroidota</taxon>
        <taxon>Flavobacteriia</taxon>
        <taxon>Flavobacteriales</taxon>
        <taxon>Flavobacteriaceae</taxon>
        <taxon>Flaviramulus</taxon>
    </lineage>
</organism>
<feature type="compositionally biased region" description="Low complexity" evidence="3">
    <location>
        <begin position="1433"/>
        <end position="1447"/>
    </location>
</feature>
<evidence type="ECO:0000256" key="1">
    <source>
        <dbReference type="ARBA" id="ARBA00022729"/>
    </source>
</evidence>
<dbReference type="SUPFAM" id="SSF49899">
    <property type="entry name" value="Concanavalin A-like lectins/glucanases"/>
    <property type="match status" value="1"/>
</dbReference>
<dbReference type="Pfam" id="PF20009">
    <property type="entry name" value="GEVED"/>
    <property type="match status" value="2"/>
</dbReference>
<evidence type="ECO:0000313" key="7">
    <source>
        <dbReference type="Proteomes" id="UP000182544"/>
    </source>
</evidence>
<evidence type="ECO:0000256" key="4">
    <source>
        <dbReference type="SAM" id="Phobius"/>
    </source>
</evidence>
<dbReference type="InterPro" id="IPR028974">
    <property type="entry name" value="TSP_type-3_rpt"/>
</dbReference>
<keyword evidence="4" id="KW-0472">Membrane</keyword>
<keyword evidence="7" id="KW-1185">Reference proteome</keyword>
<dbReference type="InterPro" id="IPR006558">
    <property type="entry name" value="LamG-like"/>
</dbReference>
<dbReference type="Proteomes" id="UP000182544">
    <property type="component" value="Unassembled WGS sequence"/>
</dbReference>
<keyword evidence="2" id="KW-1015">Disulfide bond</keyword>
<feature type="compositionally biased region" description="Basic and acidic residues" evidence="3">
    <location>
        <begin position="1450"/>
        <end position="1462"/>
    </location>
</feature>
<gene>
    <name evidence="6" type="ORF">SAMN05428642_101572</name>
</gene>